<dbReference type="EMBL" id="LCYC01000064">
    <property type="protein sequence ID" value="KWV69805.1"/>
    <property type="molecule type" value="Genomic_DNA"/>
</dbReference>
<name>A0A109KIE5_PSEFL</name>
<dbReference type="AntiFam" id="ANF00178">
    <property type="entry name" value="Shadow ORF (opposite dhbF)"/>
</dbReference>
<proteinExistence type="predicted"/>
<organism evidence="1 2">
    <name type="scientific">Pseudomonas fluorescens</name>
    <dbReference type="NCBI Taxonomy" id="294"/>
    <lineage>
        <taxon>Bacteria</taxon>
        <taxon>Pseudomonadati</taxon>
        <taxon>Pseudomonadota</taxon>
        <taxon>Gammaproteobacteria</taxon>
        <taxon>Pseudomonadales</taxon>
        <taxon>Pseudomonadaceae</taxon>
        <taxon>Pseudomonas</taxon>
    </lineage>
</organism>
<evidence type="ECO:0000313" key="2">
    <source>
        <dbReference type="Proteomes" id="UP000063434"/>
    </source>
</evidence>
<dbReference type="AlphaFoldDB" id="A0A109KIE5"/>
<sequence>MAQRSNEIRQQRLLEQRLERHLDTQAMTHTGHHLRRQQRVSAHFEEVITETNPLATQYLRPDRSDLLFHDTHRCNPVGQWLADIVLGQCSAVQFAVGAQGQPIEQYQMRGHHVVRQFLAKASL</sequence>
<comment type="caution">
    <text evidence="1">The sequence shown here is derived from an EMBL/GenBank/DDBJ whole genome shotgun (WGS) entry which is preliminary data.</text>
</comment>
<reference evidence="1 2" key="1">
    <citation type="submission" date="2015-05" db="EMBL/GenBank/DDBJ databases">
        <title>A genomic and transcriptomic approach to investigate the blue pigment phenotype in Pseudomonas fluorescens.</title>
        <authorList>
            <person name="Andreani N.A."/>
            <person name="Cardazzo B."/>
        </authorList>
    </citation>
    <scope>NUCLEOTIDE SEQUENCE [LARGE SCALE GENOMIC DNA]</scope>
    <source>
        <strain evidence="1 2">Ps_40</strain>
    </source>
</reference>
<accession>A0A109KIE5</accession>
<protein>
    <submittedName>
        <fullName evidence="1">Uncharacterized protein</fullName>
    </submittedName>
</protein>
<dbReference type="PATRIC" id="fig|294.195.peg.6648"/>
<dbReference type="Proteomes" id="UP000063434">
    <property type="component" value="Unassembled WGS sequence"/>
</dbReference>
<gene>
    <name evidence="1" type="ORF">PFL603g_06252</name>
</gene>
<evidence type="ECO:0000313" key="1">
    <source>
        <dbReference type="EMBL" id="KWV69805.1"/>
    </source>
</evidence>